<dbReference type="AlphaFoldDB" id="A0A6J6CHZ6"/>
<gene>
    <name evidence="2" type="ORF">UFOPK1581_00180</name>
</gene>
<name>A0A6J6CHZ6_9ZZZZ</name>
<dbReference type="InterPro" id="IPR045407">
    <property type="entry name" value="DUF6512"/>
</dbReference>
<feature type="transmembrane region" description="Helical" evidence="1">
    <location>
        <begin position="6"/>
        <end position="28"/>
    </location>
</feature>
<proteinExistence type="predicted"/>
<feature type="transmembrane region" description="Helical" evidence="1">
    <location>
        <begin position="138"/>
        <end position="158"/>
    </location>
</feature>
<evidence type="ECO:0000256" key="1">
    <source>
        <dbReference type="SAM" id="Phobius"/>
    </source>
</evidence>
<keyword evidence="1" id="KW-0472">Membrane</keyword>
<feature type="transmembrane region" description="Helical" evidence="1">
    <location>
        <begin position="53"/>
        <end position="73"/>
    </location>
</feature>
<protein>
    <submittedName>
        <fullName evidence="2">Unannotated protein</fullName>
    </submittedName>
</protein>
<organism evidence="2">
    <name type="scientific">freshwater metagenome</name>
    <dbReference type="NCBI Taxonomy" id="449393"/>
    <lineage>
        <taxon>unclassified sequences</taxon>
        <taxon>metagenomes</taxon>
        <taxon>ecological metagenomes</taxon>
    </lineage>
</organism>
<reference evidence="2" key="1">
    <citation type="submission" date="2020-05" db="EMBL/GenBank/DDBJ databases">
        <authorList>
            <person name="Chiriac C."/>
            <person name="Salcher M."/>
            <person name="Ghai R."/>
            <person name="Kavagutti S V."/>
        </authorList>
    </citation>
    <scope>NUCLEOTIDE SEQUENCE</scope>
</reference>
<feature type="transmembrane region" description="Helical" evidence="1">
    <location>
        <begin position="79"/>
        <end position="98"/>
    </location>
</feature>
<keyword evidence="1" id="KW-1133">Transmembrane helix</keyword>
<feature type="transmembrane region" description="Helical" evidence="1">
    <location>
        <begin position="107"/>
        <end position="132"/>
    </location>
</feature>
<accession>A0A6J6CHZ6</accession>
<evidence type="ECO:0000313" key="2">
    <source>
        <dbReference type="EMBL" id="CAB4551152.1"/>
    </source>
</evidence>
<keyword evidence="1" id="KW-0812">Transmembrane</keyword>
<dbReference type="Pfam" id="PF20122">
    <property type="entry name" value="DUF6512"/>
    <property type="match status" value="1"/>
</dbReference>
<sequence length="191" mass="21177">MTIDSVILVSLWMIVPLGLLGSVLHFLFDWTKHNRFVALFSAVNESYWEHIKIAIWPVLVLQVVLFSLGGYQVSSFVPAATIALYSIPVSMVGLVFLYKSVTKHNILWLDISIFFVCIAIAQSIFVLILGQLSPTTGTVVMSSLFLLGLVVAFLLFTFRPPNEPDVFVDPINKLYGLGAHPDIEPKPSSKP</sequence>
<dbReference type="EMBL" id="CAEZTB010000016">
    <property type="protein sequence ID" value="CAB4551152.1"/>
    <property type="molecule type" value="Genomic_DNA"/>
</dbReference>